<keyword evidence="2" id="KW-0058">Aromatic hydrocarbons catabolism</keyword>
<dbReference type="InterPro" id="IPR000639">
    <property type="entry name" value="Epox_hydrolase-like"/>
</dbReference>
<dbReference type="GO" id="GO:0097176">
    <property type="term" value="P:epoxide metabolic process"/>
    <property type="evidence" value="ECO:0007669"/>
    <property type="project" value="TreeGrafter"/>
</dbReference>
<dbReference type="PANTHER" id="PTHR21661">
    <property type="entry name" value="EPOXIDE HYDROLASE 1-RELATED"/>
    <property type="match status" value="1"/>
</dbReference>
<dbReference type="PANTHER" id="PTHR21661:SF35">
    <property type="entry name" value="EPOXIDE HYDROLASE"/>
    <property type="match status" value="1"/>
</dbReference>
<dbReference type="GO" id="GO:0004301">
    <property type="term" value="F:epoxide hydrolase activity"/>
    <property type="evidence" value="ECO:0007669"/>
    <property type="project" value="TreeGrafter"/>
</dbReference>
<name>A0A1C5KA46_9ACTN</name>
<dbReference type="InterPro" id="IPR029058">
    <property type="entry name" value="AB_hydrolase_fold"/>
</dbReference>
<feature type="domain" description="Epoxide hydrolase N-terminal" evidence="5">
    <location>
        <begin position="6"/>
        <end position="111"/>
    </location>
</feature>
<dbReference type="InterPro" id="IPR016292">
    <property type="entry name" value="Epoxide_hydrolase"/>
</dbReference>
<evidence type="ECO:0000259" key="5">
    <source>
        <dbReference type="Pfam" id="PF06441"/>
    </source>
</evidence>
<dbReference type="Proteomes" id="UP000198217">
    <property type="component" value="Chromosome I"/>
</dbReference>
<evidence type="ECO:0000256" key="2">
    <source>
        <dbReference type="ARBA" id="ARBA00022797"/>
    </source>
</evidence>
<keyword evidence="3" id="KW-0378">Hydrolase</keyword>
<dbReference type="Gene3D" id="3.40.50.1820">
    <property type="entry name" value="alpha/beta hydrolase"/>
    <property type="match status" value="1"/>
</dbReference>
<dbReference type="AlphaFoldDB" id="A0A1C5KA46"/>
<dbReference type="RefSeq" id="WP_088996829.1">
    <property type="nucleotide sequence ID" value="NZ_JBICUU010000005.1"/>
</dbReference>
<feature type="active site" description="Proton acceptor" evidence="4">
    <location>
        <position position="356"/>
    </location>
</feature>
<dbReference type="PRINTS" id="PR00412">
    <property type="entry name" value="EPOXHYDRLASE"/>
</dbReference>
<reference evidence="6 7" key="1">
    <citation type="submission" date="2016-06" db="EMBL/GenBank/DDBJ databases">
        <authorList>
            <person name="Kjaerup R.B."/>
            <person name="Dalgaard T.S."/>
            <person name="Juul-Madsen H.R."/>
        </authorList>
    </citation>
    <scope>NUCLEOTIDE SEQUENCE [LARGE SCALE GENOMIC DNA]</scope>
    <source>
        <strain evidence="6 7">DSM 43904</strain>
    </source>
</reference>
<accession>A0A1C5KA46</accession>
<comment type="similarity">
    <text evidence="1">Belongs to the peptidase S33 family.</text>
</comment>
<gene>
    <name evidence="6" type="ORF">GA0070609_6010</name>
</gene>
<organism evidence="6 7">
    <name type="scientific">Micromonospora echinaurantiaca</name>
    <dbReference type="NCBI Taxonomy" id="47857"/>
    <lineage>
        <taxon>Bacteria</taxon>
        <taxon>Bacillati</taxon>
        <taxon>Actinomycetota</taxon>
        <taxon>Actinomycetes</taxon>
        <taxon>Micromonosporales</taxon>
        <taxon>Micromonosporaceae</taxon>
        <taxon>Micromonospora</taxon>
    </lineage>
</organism>
<dbReference type="InterPro" id="IPR010497">
    <property type="entry name" value="Epoxide_hydro_N"/>
</dbReference>
<feature type="active site" description="Proton donor" evidence="4">
    <location>
        <position position="296"/>
    </location>
</feature>
<feature type="active site" description="Nucleophile" evidence="4">
    <location>
        <position position="177"/>
    </location>
</feature>
<evidence type="ECO:0000313" key="7">
    <source>
        <dbReference type="Proteomes" id="UP000198217"/>
    </source>
</evidence>
<evidence type="ECO:0000256" key="3">
    <source>
        <dbReference type="ARBA" id="ARBA00022801"/>
    </source>
</evidence>
<sequence length="378" mass="41665">MTGTAIRPFRVEIPQAALDDLADRLRRTIWPGELPGVGGAYGMTTDRVRGLATYWLETFDWRAVEARLNAHPQFVTEIDGQRVHFLHVRSSRPDATPLVLTHGWPGSVLEYLDVIAPLTEPTDPAAPAFHLVIPSIPGFGWSGPTGEAGWNRYRTARAWAELMSRLGYERYGAVGNDGGSLISPELGRIDPEHVLGVHVTQLFSFPSGDPAEFADLSAADQAALKHLQWFYENKFSFNQVHSQQPQTLAFALADSPVGLLAWNAQLFDESLDDEFVVANVALYWFTGTAGSAIRFYWEDAHAGEQPEGPTTVPTALAMFPGDFQSIRRFAERDHANIVRWTAYEADVDGRGEVGGHYAAHEATDVLVGDIRAFFASLT</sequence>
<protein>
    <submittedName>
        <fullName evidence="6">Pimeloyl-ACP methyl ester carboxylesterase</fullName>
    </submittedName>
</protein>
<dbReference type="PIRSF" id="PIRSF001112">
    <property type="entry name" value="Epoxide_hydrolase"/>
    <property type="match status" value="1"/>
</dbReference>
<dbReference type="SUPFAM" id="SSF53474">
    <property type="entry name" value="alpha/beta-Hydrolases"/>
    <property type="match status" value="1"/>
</dbReference>
<dbReference type="EMBL" id="LT607750">
    <property type="protein sequence ID" value="SCG79705.1"/>
    <property type="molecule type" value="Genomic_DNA"/>
</dbReference>
<keyword evidence="7" id="KW-1185">Reference proteome</keyword>
<proteinExistence type="inferred from homology"/>
<dbReference type="Pfam" id="PF06441">
    <property type="entry name" value="EHN"/>
    <property type="match status" value="1"/>
</dbReference>
<evidence type="ECO:0000256" key="4">
    <source>
        <dbReference type="PIRSR" id="PIRSR001112-1"/>
    </source>
</evidence>
<evidence type="ECO:0000256" key="1">
    <source>
        <dbReference type="ARBA" id="ARBA00010088"/>
    </source>
</evidence>
<evidence type="ECO:0000313" key="6">
    <source>
        <dbReference type="EMBL" id="SCG79705.1"/>
    </source>
</evidence>